<evidence type="ECO:0000259" key="4">
    <source>
        <dbReference type="Pfam" id="PF00291"/>
    </source>
</evidence>
<dbReference type="EMBL" id="FQXB01000001">
    <property type="protein sequence ID" value="SHG79585.1"/>
    <property type="molecule type" value="Genomic_DNA"/>
</dbReference>
<evidence type="ECO:0000313" key="6">
    <source>
        <dbReference type="Proteomes" id="UP000184074"/>
    </source>
</evidence>
<dbReference type="Gene3D" id="3.40.50.1100">
    <property type="match status" value="2"/>
</dbReference>
<accession>A0A1M5MQU7</accession>
<dbReference type="SUPFAM" id="SSF53686">
    <property type="entry name" value="Tryptophan synthase beta subunit-like PLP-dependent enzymes"/>
    <property type="match status" value="1"/>
</dbReference>
<keyword evidence="2" id="KW-0663">Pyridoxal phosphate</keyword>
<dbReference type="PANTHER" id="PTHR48078">
    <property type="entry name" value="THREONINE DEHYDRATASE, MITOCHONDRIAL-RELATED"/>
    <property type="match status" value="1"/>
</dbReference>
<evidence type="ECO:0000256" key="2">
    <source>
        <dbReference type="ARBA" id="ARBA00022898"/>
    </source>
</evidence>
<organism evidence="5 6">
    <name type="scientific">Cognatiyoonia sediminum</name>
    <dbReference type="NCBI Taxonomy" id="1508389"/>
    <lineage>
        <taxon>Bacteria</taxon>
        <taxon>Pseudomonadati</taxon>
        <taxon>Pseudomonadota</taxon>
        <taxon>Alphaproteobacteria</taxon>
        <taxon>Rhodobacterales</taxon>
        <taxon>Paracoccaceae</taxon>
        <taxon>Cognatiyoonia</taxon>
    </lineage>
</organism>
<dbReference type="InterPro" id="IPR001926">
    <property type="entry name" value="TrpB-like_PALP"/>
</dbReference>
<dbReference type="AlphaFoldDB" id="A0A1M5MQU7"/>
<comment type="cofactor">
    <cofactor evidence="1">
        <name>pyridoxal 5'-phosphate</name>
        <dbReference type="ChEBI" id="CHEBI:597326"/>
    </cofactor>
</comment>
<keyword evidence="3" id="KW-0456">Lyase</keyword>
<dbReference type="Pfam" id="PF00291">
    <property type="entry name" value="PALP"/>
    <property type="match status" value="1"/>
</dbReference>
<name>A0A1M5MQU7_9RHOB</name>
<evidence type="ECO:0000256" key="3">
    <source>
        <dbReference type="ARBA" id="ARBA00023239"/>
    </source>
</evidence>
<dbReference type="RefSeq" id="WP_072899708.1">
    <property type="nucleotide sequence ID" value="NZ_FQXB01000001.1"/>
</dbReference>
<dbReference type="GO" id="GO:0003941">
    <property type="term" value="F:L-serine ammonia-lyase activity"/>
    <property type="evidence" value="ECO:0007669"/>
    <property type="project" value="TreeGrafter"/>
</dbReference>
<keyword evidence="6" id="KW-1185">Reference proteome</keyword>
<protein>
    <submittedName>
        <fullName evidence="5">Threonine dehydratase</fullName>
    </submittedName>
</protein>
<dbReference type="OrthoDB" id="9811476at2"/>
<reference evidence="5 6" key="1">
    <citation type="submission" date="2016-11" db="EMBL/GenBank/DDBJ databases">
        <authorList>
            <person name="Jaros S."/>
            <person name="Januszkiewicz K."/>
            <person name="Wedrychowicz H."/>
        </authorList>
    </citation>
    <scope>NUCLEOTIDE SEQUENCE [LARGE SCALE GENOMIC DNA]</scope>
    <source>
        <strain evidence="5 6">DSM 28715</strain>
    </source>
</reference>
<dbReference type="STRING" id="1508389.SAMN05444003_0962"/>
<proteinExistence type="predicted"/>
<dbReference type="InterPro" id="IPR050147">
    <property type="entry name" value="Ser/Thr_Dehydratase"/>
</dbReference>
<dbReference type="GO" id="GO:0004794">
    <property type="term" value="F:threonine deaminase activity"/>
    <property type="evidence" value="ECO:0007669"/>
    <property type="project" value="TreeGrafter"/>
</dbReference>
<dbReference type="InterPro" id="IPR000634">
    <property type="entry name" value="Ser/Thr_deHydtase_PyrdxlP-BS"/>
</dbReference>
<dbReference type="GO" id="GO:0006565">
    <property type="term" value="P:L-serine catabolic process"/>
    <property type="evidence" value="ECO:0007669"/>
    <property type="project" value="TreeGrafter"/>
</dbReference>
<dbReference type="PROSITE" id="PS00165">
    <property type="entry name" value="DEHYDRATASE_SER_THR"/>
    <property type="match status" value="1"/>
</dbReference>
<dbReference type="GO" id="GO:0006567">
    <property type="term" value="P:L-threonine catabolic process"/>
    <property type="evidence" value="ECO:0007669"/>
    <property type="project" value="TreeGrafter"/>
</dbReference>
<dbReference type="InterPro" id="IPR036052">
    <property type="entry name" value="TrpB-like_PALP_sf"/>
</dbReference>
<sequence>MGPTLEQIETAAERLCGVVVETPVLKLQQAKWQGLPVEADVTVKLELFQQTGSFKARGAYLGIAGLDDAAKAAGVVAASGGNHAMAVAWAANAAGVDALIAMPEATDPTRVEGCEALGARVELCADMPAAFEVMEREAAGGRFLMHPFEAEHMALGSAVLGAEYLRQAPEVEVFVIPVGGGGMISGMSRAIKLLKPDALVFGVEPVGADSMKRSFEAGEPVRLERIDTIADSLGSPLAMPYTFGVAHENVDEIVHLTDAQMVEGMRAYLDVLKIMAEPACAASLAAICGPLKDRLAGNRVGIIACGSNIGSKRFDSLVS</sequence>
<gene>
    <name evidence="5" type="ORF">SAMN05444003_0962</name>
</gene>
<feature type="domain" description="Tryptophan synthase beta chain-like PALP" evidence="4">
    <location>
        <begin position="20"/>
        <end position="306"/>
    </location>
</feature>
<dbReference type="GO" id="GO:0009097">
    <property type="term" value="P:isoleucine biosynthetic process"/>
    <property type="evidence" value="ECO:0007669"/>
    <property type="project" value="TreeGrafter"/>
</dbReference>
<evidence type="ECO:0000313" key="5">
    <source>
        <dbReference type="EMBL" id="SHG79585.1"/>
    </source>
</evidence>
<evidence type="ECO:0000256" key="1">
    <source>
        <dbReference type="ARBA" id="ARBA00001933"/>
    </source>
</evidence>
<dbReference type="PANTHER" id="PTHR48078:SF6">
    <property type="entry name" value="L-THREONINE DEHYDRATASE CATABOLIC TDCB"/>
    <property type="match status" value="1"/>
</dbReference>
<dbReference type="Proteomes" id="UP000184074">
    <property type="component" value="Unassembled WGS sequence"/>
</dbReference>
<dbReference type="GO" id="GO:0030170">
    <property type="term" value="F:pyridoxal phosphate binding"/>
    <property type="evidence" value="ECO:0007669"/>
    <property type="project" value="InterPro"/>
</dbReference>